<protein>
    <recommendedName>
        <fullName evidence="4">NACHT domain-containing protein</fullName>
    </recommendedName>
</protein>
<evidence type="ECO:0000256" key="2">
    <source>
        <dbReference type="SAM" id="MobiDB-lite"/>
    </source>
</evidence>
<dbReference type="InterPro" id="IPR056884">
    <property type="entry name" value="NPHP3-like_N"/>
</dbReference>
<dbReference type="SUPFAM" id="SSF52540">
    <property type="entry name" value="P-loop containing nucleoside triphosphate hydrolases"/>
    <property type="match status" value="1"/>
</dbReference>
<organism evidence="5 6">
    <name type="scientific">Glonium stellatum</name>
    <dbReference type="NCBI Taxonomy" id="574774"/>
    <lineage>
        <taxon>Eukaryota</taxon>
        <taxon>Fungi</taxon>
        <taxon>Dikarya</taxon>
        <taxon>Ascomycota</taxon>
        <taxon>Pezizomycotina</taxon>
        <taxon>Dothideomycetes</taxon>
        <taxon>Pleosporomycetidae</taxon>
        <taxon>Gloniales</taxon>
        <taxon>Gloniaceae</taxon>
        <taxon>Glonium</taxon>
    </lineage>
</organism>
<gene>
    <name evidence="5" type="ORF">AOQ84DRAFT_230487</name>
</gene>
<evidence type="ECO:0000256" key="1">
    <source>
        <dbReference type="ARBA" id="ARBA00022737"/>
    </source>
</evidence>
<dbReference type="AlphaFoldDB" id="A0A8E2JUY5"/>
<evidence type="ECO:0000256" key="3">
    <source>
        <dbReference type="SAM" id="SignalP"/>
    </source>
</evidence>
<evidence type="ECO:0000313" key="6">
    <source>
        <dbReference type="Proteomes" id="UP000250140"/>
    </source>
</evidence>
<dbReference type="InterPro" id="IPR007111">
    <property type="entry name" value="NACHT_NTPase"/>
</dbReference>
<reference evidence="5 6" key="1">
    <citation type="journal article" date="2016" name="Nat. Commun.">
        <title>Ectomycorrhizal ecology is imprinted in the genome of the dominant symbiotic fungus Cenococcum geophilum.</title>
        <authorList>
            <consortium name="DOE Joint Genome Institute"/>
            <person name="Peter M."/>
            <person name="Kohler A."/>
            <person name="Ohm R.A."/>
            <person name="Kuo A."/>
            <person name="Krutzmann J."/>
            <person name="Morin E."/>
            <person name="Arend M."/>
            <person name="Barry K.W."/>
            <person name="Binder M."/>
            <person name="Choi C."/>
            <person name="Clum A."/>
            <person name="Copeland A."/>
            <person name="Grisel N."/>
            <person name="Haridas S."/>
            <person name="Kipfer T."/>
            <person name="LaButti K."/>
            <person name="Lindquist E."/>
            <person name="Lipzen A."/>
            <person name="Maire R."/>
            <person name="Meier B."/>
            <person name="Mihaltcheva S."/>
            <person name="Molinier V."/>
            <person name="Murat C."/>
            <person name="Poggeler S."/>
            <person name="Quandt C.A."/>
            <person name="Sperisen C."/>
            <person name="Tritt A."/>
            <person name="Tisserant E."/>
            <person name="Crous P.W."/>
            <person name="Henrissat B."/>
            <person name="Nehls U."/>
            <person name="Egli S."/>
            <person name="Spatafora J.W."/>
            <person name="Grigoriev I.V."/>
            <person name="Martin F.M."/>
        </authorList>
    </citation>
    <scope>NUCLEOTIDE SEQUENCE [LARGE SCALE GENOMIC DNA]</scope>
    <source>
        <strain evidence="5 6">CBS 207.34</strain>
    </source>
</reference>
<dbReference type="PANTHER" id="PTHR10039">
    <property type="entry name" value="AMELOGENIN"/>
    <property type="match status" value="1"/>
</dbReference>
<feature type="region of interest" description="Disordered" evidence="2">
    <location>
        <begin position="928"/>
        <end position="969"/>
    </location>
</feature>
<dbReference type="InterPro" id="IPR056693">
    <property type="entry name" value="DUF7791"/>
</dbReference>
<keyword evidence="6" id="KW-1185">Reference proteome</keyword>
<keyword evidence="1" id="KW-0677">Repeat</keyword>
<feature type="domain" description="NACHT" evidence="4">
    <location>
        <begin position="370"/>
        <end position="527"/>
    </location>
</feature>
<feature type="signal peptide" evidence="3">
    <location>
        <begin position="1"/>
        <end position="18"/>
    </location>
</feature>
<dbReference type="Proteomes" id="UP000250140">
    <property type="component" value="Unassembled WGS sequence"/>
</dbReference>
<accession>A0A8E2JUY5</accession>
<dbReference type="PROSITE" id="PS50837">
    <property type="entry name" value="NACHT"/>
    <property type="match status" value="1"/>
</dbReference>
<dbReference type="Pfam" id="PF24883">
    <property type="entry name" value="NPHP3_N"/>
    <property type="match status" value="1"/>
</dbReference>
<evidence type="ECO:0000313" key="5">
    <source>
        <dbReference type="EMBL" id="OCL10640.1"/>
    </source>
</evidence>
<evidence type="ECO:0000259" key="4">
    <source>
        <dbReference type="PROSITE" id="PS50837"/>
    </source>
</evidence>
<dbReference type="Gene3D" id="3.40.50.300">
    <property type="entry name" value="P-loop containing nucleotide triphosphate hydrolases"/>
    <property type="match status" value="1"/>
</dbReference>
<proteinExistence type="predicted"/>
<dbReference type="OrthoDB" id="443402at2759"/>
<dbReference type="PANTHER" id="PTHR10039:SF5">
    <property type="entry name" value="NACHT DOMAIN-CONTAINING PROTEIN"/>
    <property type="match status" value="1"/>
</dbReference>
<name>A0A8E2JUY5_9PEZI</name>
<keyword evidence="3" id="KW-0732">Signal</keyword>
<dbReference type="Pfam" id="PF25053">
    <property type="entry name" value="DUF7791"/>
    <property type="match status" value="1"/>
</dbReference>
<sequence>MYSRALLLTSMILSITMASDTLCLQGCCGMTLQLHSTANLVLSSLGSVGSISDLAPGIHLPLPGLSEIECCPCPEPKNEVKIAAGAVQQAQPATIKLLEELQPNQTVVTGPQPRIPVCPHGKCHSGCICASTHGFVKSLIDELKGIVQAQEQVGERAGAVPESGLSAVAQPPSKPDNIHYMRNSKPQKQSEATTQLHGLCRDCAAVTKELLEKLNKLKLKGDRTKWASFRQALSTVESRRDWQPLRESIDELQKNGGSLLNGDISNFINENRQWQAQLLQTVYEKQWGADNEGHVYILSERLNASAELETKANFHRKILARLEYPEMKDCQENISKAYKDTFDWIYRDPVAARKPWASFVDWLQNENQSKIYWITGKFGSGKSTLMKYLAQDRRTMEHIKVWSQHHPLVITQFFFWNSGTTLQMLKMGLLQTLIYQAVQAIPNNSELLCELFEDRWRRYQAFGEAWHKWTWIELKRAIEKLVSDASRQLLFLIDGLDEFDGKHEELVDFVVGLSRIPNVKICVSSRPWLVFEDAFENEPSLKLEDVTFNDIKIYITGKFEQSTQYICLKVMEPDYALALIEHVVQKALGVFLWVHLVVQSLLQGLTNSDRVSDLERRLGELPSDLEALFNKIMNDFELFYIKHASQLIQIVRASREPLTLIGLSYADEEDSTNSLRAEVKPLSENERLHRTEQMRRRLNNRCKGLLECPNKDNSSWEPTVQYLHRTVKDYLEEPSIWNKVVKATDDGFNPNRSLCNSFLMQLKTTNADSLCQDSTYSLGFLTPICRCLECELQFENQTGQADLAYLDEVNSTAAALWPQSSGQQHIHHSHGWDHWTGALSRPFTIKGIEPFVAFAAGYGLLRYVRAKIDQMQPQPSTEQLSQILEIPEDLYATFMDVEMFLNFDGGYSLRKEETSSFLREALVEAKSREATKSRETAKQKKEDRFKKSAEQCKEVEKRSDPENKDHVDQKKSWGFRLKRVFKQRAEGCLV</sequence>
<feature type="chain" id="PRO_5034044182" description="NACHT domain-containing protein" evidence="3">
    <location>
        <begin position="19"/>
        <end position="990"/>
    </location>
</feature>
<dbReference type="InterPro" id="IPR027417">
    <property type="entry name" value="P-loop_NTPase"/>
</dbReference>
<dbReference type="EMBL" id="KV749200">
    <property type="protein sequence ID" value="OCL10640.1"/>
    <property type="molecule type" value="Genomic_DNA"/>
</dbReference>